<proteinExistence type="inferred from homology"/>
<evidence type="ECO:0000256" key="2">
    <source>
        <dbReference type="ARBA" id="ARBA00022490"/>
    </source>
</evidence>
<dbReference type="RefSeq" id="WP_106511062.1">
    <property type="nucleotide sequence ID" value="NZ_PXYI01000001.1"/>
</dbReference>
<keyword evidence="8" id="KW-1185">Reference proteome</keyword>
<evidence type="ECO:0000256" key="5">
    <source>
        <dbReference type="ARBA" id="ARBA00022839"/>
    </source>
</evidence>
<sequence>MSDQNDAISELSFEAALKRLEEIVRRLESGDASLDESIQLYGEGDRLRQQCEARLQAAQARIEKIQIGREGQPSGTAPFDPA</sequence>
<accession>A0A2P7QYK6</accession>
<dbReference type="InterPro" id="IPR003761">
    <property type="entry name" value="Exonuc_VII_S"/>
</dbReference>
<dbReference type="GO" id="GO:0005829">
    <property type="term" value="C:cytosol"/>
    <property type="evidence" value="ECO:0007669"/>
    <property type="project" value="TreeGrafter"/>
</dbReference>
<keyword evidence="5 6" id="KW-0269">Exonuclease</keyword>
<dbReference type="GO" id="GO:0009318">
    <property type="term" value="C:exodeoxyribonuclease VII complex"/>
    <property type="evidence" value="ECO:0007669"/>
    <property type="project" value="UniProtKB-UniRule"/>
</dbReference>
<evidence type="ECO:0000256" key="3">
    <source>
        <dbReference type="ARBA" id="ARBA00022722"/>
    </source>
</evidence>
<dbReference type="Pfam" id="PF02609">
    <property type="entry name" value="Exonuc_VII_S"/>
    <property type="match status" value="1"/>
</dbReference>
<dbReference type="InterPro" id="IPR037004">
    <property type="entry name" value="Exonuc_VII_ssu_sf"/>
</dbReference>
<comment type="subunit">
    <text evidence="6">Heterooligomer composed of large and small subunits.</text>
</comment>
<organism evidence="7 8">
    <name type="scientific">Allosphingosinicella deserti</name>
    <dbReference type="NCBI Taxonomy" id="2116704"/>
    <lineage>
        <taxon>Bacteria</taxon>
        <taxon>Pseudomonadati</taxon>
        <taxon>Pseudomonadota</taxon>
        <taxon>Alphaproteobacteria</taxon>
        <taxon>Sphingomonadales</taxon>
        <taxon>Sphingomonadaceae</taxon>
        <taxon>Allosphingosinicella</taxon>
    </lineage>
</organism>
<comment type="function">
    <text evidence="6">Bidirectionally degrades single-stranded DNA into large acid-insoluble oligonucleotides, which are then degraded further into small acid-soluble oligonucleotides.</text>
</comment>
<comment type="catalytic activity">
    <reaction evidence="6">
        <text>Exonucleolytic cleavage in either 5'- to 3'- or 3'- to 5'-direction to yield nucleoside 5'-phosphates.</text>
        <dbReference type="EC" id="3.1.11.6"/>
    </reaction>
</comment>
<dbReference type="Proteomes" id="UP000241167">
    <property type="component" value="Unassembled WGS sequence"/>
</dbReference>
<dbReference type="Gene3D" id="1.10.287.1040">
    <property type="entry name" value="Exonuclease VII, small subunit"/>
    <property type="match status" value="1"/>
</dbReference>
<dbReference type="NCBIfam" id="TIGR01280">
    <property type="entry name" value="xseB"/>
    <property type="match status" value="1"/>
</dbReference>
<dbReference type="AlphaFoldDB" id="A0A2P7QYK6"/>
<keyword evidence="4 6" id="KW-0378">Hydrolase</keyword>
<keyword evidence="3 6" id="KW-0540">Nuclease</keyword>
<comment type="similarity">
    <text evidence="1 6">Belongs to the XseB family.</text>
</comment>
<evidence type="ECO:0000256" key="4">
    <source>
        <dbReference type="ARBA" id="ARBA00022801"/>
    </source>
</evidence>
<dbReference type="EC" id="3.1.11.6" evidence="6"/>
<evidence type="ECO:0000256" key="1">
    <source>
        <dbReference type="ARBA" id="ARBA00009998"/>
    </source>
</evidence>
<comment type="subcellular location">
    <subcellularLocation>
        <location evidence="6">Cytoplasm</location>
    </subcellularLocation>
</comment>
<reference evidence="7 8" key="1">
    <citation type="submission" date="2018-03" db="EMBL/GenBank/DDBJ databases">
        <title>The draft genome of Sphingosinicella sp. GL-C-18.</title>
        <authorList>
            <person name="Liu L."/>
            <person name="Li L."/>
            <person name="Liang L."/>
            <person name="Zhang X."/>
            <person name="Wang T."/>
        </authorList>
    </citation>
    <scope>NUCLEOTIDE SEQUENCE [LARGE SCALE GENOMIC DNA]</scope>
    <source>
        <strain evidence="7 8">GL-C-18</strain>
    </source>
</reference>
<dbReference type="PANTHER" id="PTHR34137:SF1">
    <property type="entry name" value="EXODEOXYRIBONUCLEASE 7 SMALL SUBUNIT"/>
    <property type="match status" value="1"/>
</dbReference>
<dbReference type="PANTHER" id="PTHR34137">
    <property type="entry name" value="EXODEOXYRIBONUCLEASE 7 SMALL SUBUNIT"/>
    <property type="match status" value="1"/>
</dbReference>
<name>A0A2P7QYK6_9SPHN</name>
<dbReference type="HAMAP" id="MF_00337">
    <property type="entry name" value="Exonuc_7_S"/>
    <property type="match status" value="1"/>
</dbReference>
<keyword evidence="2 6" id="KW-0963">Cytoplasm</keyword>
<dbReference type="PIRSF" id="PIRSF006488">
    <property type="entry name" value="Exonuc_VII_S"/>
    <property type="match status" value="1"/>
</dbReference>
<dbReference type="NCBIfam" id="NF002139">
    <property type="entry name" value="PRK00977.1-3"/>
    <property type="match status" value="1"/>
</dbReference>
<evidence type="ECO:0000313" key="8">
    <source>
        <dbReference type="Proteomes" id="UP000241167"/>
    </source>
</evidence>
<protein>
    <recommendedName>
        <fullName evidence="6">Exodeoxyribonuclease 7 small subunit</fullName>
        <ecNumber evidence="6">3.1.11.6</ecNumber>
    </recommendedName>
    <alternativeName>
        <fullName evidence="6">Exodeoxyribonuclease VII small subunit</fullName>
        <shortName evidence="6">Exonuclease VII small subunit</shortName>
    </alternativeName>
</protein>
<comment type="caution">
    <text evidence="7">The sequence shown here is derived from an EMBL/GenBank/DDBJ whole genome shotgun (WGS) entry which is preliminary data.</text>
</comment>
<dbReference type="GO" id="GO:0006308">
    <property type="term" value="P:DNA catabolic process"/>
    <property type="evidence" value="ECO:0007669"/>
    <property type="project" value="UniProtKB-UniRule"/>
</dbReference>
<evidence type="ECO:0000313" key="7">
    <source>
        <dbReference type="EMBL" id="PSJ43040.1"/>
    </source>
</evidence>
<dbReference type="EMBL" id="PXYI01000001">
    <property type="protein sequence ID" value="PSJ43040.1"/>
    <property type="molecule type" value="Genomic_DNA"/>
</dbReference>
<gene>
    <name evidence="6" type="primary">xseB</name>
    <name evidence="7" type="ORF">C7I55_01165</name>
</gene>
<dbReference type="SUPFAM" id="SSF116842">
    <property type="entry name" value="XseB-like"/>
    <property type="match status" value="1"/>
</dbReference>
<dbReference type="OrthoDB" id="9808145at2"/>
<dbReference type="GO" id="GO:0008855">
    <property type="term" value="F:exodeoxyribonuclease VII activity"/>
    <property type="evidence" value="ECO:0007669"/>
    <property type="project" value="UniProtKB-UniRule"/>
</dbReference>
<evidence type="ECO:0000256" key="6">
    <source>
        <dbReference type="HAMAP-Rule" id="MF_00337"/>
    </source>
</evidence>